<dbReference type="Gene3D" id="1.10.510.10">
    <property type="entry name" value="Transferase(Phosphotransferase) domain 1"/>
    <property type="match status" value="1"/>
</dbReference>
<dbReference type="PROSITE" id="PS00108">
    <property type="entry name" value="PROTEIN_KINASE_ST"/>
    <property type="match status" value="1"/>
</dbReference>
<dbReference type="SUPFAM" id="SSF56112">
    <property type="entry name" value="Protein kinase-like (PK-like)"/>
    <property type="match status" value="1"/>
</dbReference>
<dbReference type="PROSITE" id="PS50293">
    <property type="entry name" value="TPR_REGION"/>
    <property type="match status" value="1"/>
</dbReference>
<dbReference type="KEGG" id="smam:Mal15_58610"/>
<keyword evidence="3 9" id="KW-0808">Transferase</keyword>
<dbReference type="EMBL" id="CP036264">
    <property type="protein sequence ID" value="QEG01782.1"/>
    <property type="molecule type" value="Genomic_DNA"/>
</dbReference>
<evidence type="ECO:0000313" key="10">
    <source>
        <dbReference type="Proteomes" id="UP000321353"/>
    </source>
</evidence>
<organism evidence="9 10">
    <name type="scientific">Stieleria maiorica</name>
    <dbReference type="NCBI Taxonomy" id="2795974"/>
    <lineage>
        <taxon>Bacteria</taxon>
        <taxon>Pseudomonadati</taxon>
        <taxon>Planctomycetota</taxon>
        <taxon>Planctomycetia</taxon>
        <taxon>Pirellulales</taxon>
        <taxon>Pirellulaceae</taxon>
        <taxon>Stieleria</taxon>
    </lineage>
</organism>
<evidence type="ECO:0000256" key="1">
    <source>
        <dbReference type="ARBA" id="ARBA00012513"/>
    </source>
</evidence>
<evidence type="ECO:0000256" key="2">
    <source>
        <dbReference type="ARBA" id="ARBA00022527"/>
    </source>
</evidence>
<sequence length="683" mass="75250">MPHNARVEELVEQIMESEISTEEACRFEPSLLPAVVVRLEQIRAVALQVDSLFPSRERAAWPASATFPSGAALPTVPGYDIEDVLGRGGVGVVYKATQLSLHRSVALKMLLVGSYASQLELARFTREAKALAALRHPNIVQIYDVGQVDGRPFFTMEFVDGGTLGQRFASAPHSVRDAAKVIATLASAVQAAHDLGIIHRDLKPANILLTADGELRITDFGLARRVDDATALTRTGARMGTPSYMAPEQVLGTTLTVSADIYALGALLYEMLTGRPPFRASSFAEIERQLLNDQVVPPSRLNPKTPRDLDTICLKCLEKDPQRRYATSDDLAADVERFLRHEPIHARPLSRTKRFVRWGRRNPSLAAVFLMFTAFLGLLAVEGSREVAFAAGRRAEKARLTARLESGLELMRAEKFSEADALLGKLGDGGFADLRERIDSALSHLKLVEDLGLVTIRRVSACKMLGRSAQTNRDAERSYEALFQNAGLAAISDTPQEVATRIRQMDTHNALLAAMDDWAASTLDLDRREWLLEITRNADPDPRGWRGQARNSENWAKPQALLSLSQTDFDGEVSVELLCLLADRMDAAGIDSLSFRRKIQRERPDDFLANMVLADALRSESPDEAIRFLQATVAISPHVPAAHTKLGATLLSLGRYDEARESLEKALLLNPDSEIARTYLAKF</sequence>
<feature type="domain" description="Protein kinase" evidence="8">
    <location>
        <begin position="79"/>
        <end position="339"/>
    </location>
</feature>
<dbReference type="InterPro" id="IPR011990">
    <property type="entry name" value="TPR-like_helical_dom_sf"/>
</dbReference>
<dbReference type="EC" id="2.7.11.1" evidence="1"/>
<keyword evidence="4" id="KW-0547">Nucleotide-binding</keyword>
<evidence type="ECO:0000256" key="5">
    <source>
        <dbReference type="ARBA" id="ARBA00022777"/>
    </source>
</evidence>
<dbReference type="PANTHER" id="PTHR43289">
    <property type="entry name" value="MITOGEN-ACTIVATED PROTEIN KINASE KINASE KINASE 20-RELATED"/>
    <property type="match status" value="1"/>
</dbReference>
<evidence type="ECO:0000313" key="9">
    <source>
        <dbReference type="EMBL" id="QEG01782.1"/>
    </source>
</evidence>
<dbReference type="Pfam" id="PF14559">
    <property type="entry name" value="TPR_19"/>
    <property type="match status" value="1"/>
</dbReference>
<evidence type="ECO:0000256" key="6">
    <source>
        <dbReference type="ARBA" id="ARBA00022840"/>
    </source>
</evidence>
<evidence type="ECO:0000256" key="7">
    <source>
        <dbReference type="PROSITE-ProRule" id="PRU00339"/>
    </source>
</evidence>
<dbReference type="SMART" id="SM00220">
    <property type="entry name" value="S_TKc"/>
    <property type="match status" value="1"/>
</dbReference>
<evidence type="ECO:0000256" key="4">
    <source>
        <dbReference type="ARBA" id="ARBA00022741"/>
    </source>
</evidence>
<dbReference type="PROSITE" id="PS50011">
    <property type="entry name" value="PROTEIN_KINASE_DOM"/>
    <property type="match status" value="1"/>
</dbReference>
<proteinExistence type="predicted"/>
<keyword evidence="6" id="KW-0067">ATP-binding</keyword>
<evidence type="ECO:0000259" key="8">
    <source>
        <dbReference type="PROSITE" id="PS50011"/>
    </source>
</evidence>
<keyword evidence="2" id="KW-0723">Serine/threonine-protein kinase</keyword>
<dbReference type="InterPro" id="IPR008271">
    <property type="entry name" value="Ser/Thr_kinase_AS"/>
</dbReference>
<dbReference type="GO" id="GO:0005524">
    <property type="term" value="F:ATP binding"/>
    <property type="evidence" value="ECO:0007669"/>
    <property type="project" value="UniProtKB-KW"/>
</dbReference>
<name>A0A5B9MKH3_9BACT</name>
<dbReference type="RefSeq" id="WP_147870811.1">
    <property type="nucleotide sequence ID" value="NZ_CP036264.1"/>
</dbReference>
<accession>A0A5B9MKH3</accession>
<evidence type="ECO:0000256" key="3">
    <source>
        <dbReference type="ARBA" id="ARBA00022679"/>
    </source>
</evidence>
<protein>
    <recommendedName>
        <fullName evidence="1">non-specific serine/threonine protein kinase</fullName>
        <ecNumber evidence="1">2.7.11.1</ecNumber>
    </recommendedName>
</protein>
<keyword evidence="5 9" id="KW-0418">Kinase</keyword>
<dbReference type="Gene3D" id="1.25.40.10">
    <property type="entry name" value="Tetratricopeptide repeat domain"/>
    <property type="match status" value="1"/>
</dbReference>
<keyword evidence="7" id="KW-0802">TPR repeat</keyword>
<dbReference type="Proteomes" id="UP000321353">
    <property type="component" value="Chromosome"/>
</dbReference>
<dbReference type="Gene3D" id="3.30.200.20">
    <property type="entry name" value="Phosphorylase Kinase, domain 1"/>
    <property type="match status" value="1"/>
</dbReference>
<gene>
    <name evidence="9" type="primary">pknB_29</name>
    <name evidence="9" type="ORF">Mal15_58610</name>
</gene>
<dbReference type="Pfam" id="PF00069">
    <property type="entry name" value="Pkinase"/>
    <property type="match status" value="1"/>
</dbReference>
<dbReference type="InterPro" id="IPR011009">
    <property type="entry name" value="Kinase-like_dom_sf"/>
</dbReference>
<dbReference type="PANTHER" id="PTHR43289:SF6">
    <property type="entry name" value="SERINE_THREONINE-PROTEIN KINASE NEKL-3"/>
    <property type="match status" value="1"/>
</dbReference>
<dbReference type="PROSITE" id="PS50005">
    <property type="entry name" value="TPR"/>
    <property type="match status" value="1"/>
</dbReference>
<dbReference type="GO" id="GO:0004674">
    <property type="term" value="F:protein serine/threonine kinase activity"/>
    <property type="evidence" value="ECO:0007669"/>
    <property type="project" value="UniProtKB-KW"/>
</dbReference>
<keyword evidence="10" id="KW-1185">Reference proteome</keyword>
<dbReference type="FunFam" id="1.10.510.10:FF:000021">
    <property type="entry name" value="Serine/threonine protein kinase"/>
    <property type="match status" value="1"/>
</dbReference>
<dbReference type="AlphaFoldDB" id="A0A5B9MKH3"/>
<dbReference type="CDD" id="cd14014">
    <property type="entry name" value="STKc_PknB_like"/>
    <property type="match status" value="1"/>
</dbReference>
<feature type="repeat" description="TPR" evidence="7">
    <location>
        <begin position="640"/>
        <end position="673"/>
    </location>
</feature>
<dbReference type="SUPFAM" id="SSF48452">
    <property type="entry name" value="TPR-like"/>
    <property type="match status" value="1"/>
</dbReference>
<dbReference type="InterPro" id="IPR019734">
    <property type="entry name" value="TPR_rpt"/>
</dbReference>
<dbReference type="SMART" id="SM00028">
    <property type="entry name" value="TPR"/>
    <property type="match status" value="1"/>
</dbReference>
<dbReference type="InterPro" id="IPR000719">
    <property type="entry name" value="Prot_kinase_dom"/>
</dbReference>
<reference evidence="9 10" key="1">
    <citation type="submission" date="2019-02" db="EMBL/GenBank/DDBJ databases">
        <title>Planctomycetal bacteria perform biofilm scaping via a novel small molecule.</title>
        <authorList>
            <person name="Jeske O."/>
            <person name="Boedeker C."/>
            <person name="Wiegand S."/>
            <person name="Breitling P."/>
            <person name="Kallscheuer N."/>
            <person name="Jogler M."/>
            <person name="Rohde M."/>
            <person name="Petersen J."/>
            <person name="Medema M.H."/>
            <person name="Surup F."/>
            <person name="Jogler C."/>
        </authorList>
    </citation>
    <scope>NUCLEOTIDE SEQUENCE [LARGE SCALE GENOMIC DNA]</scope>
    <source>
        <strain evidence="9 10">Mal15</strain>
    </source>
</reference>